<proteinExistence type="predicted"/>
<evidence type="ECO:0000313" key="1">
    <source>
        <dbReference type="EMBL" id="CBX97866.1"/>
    </source>
</evidence>
<protein>
    <submittedName>
        <fullName evidence="1">Predicted protein</fullName>
    </submittedName>
</protein>
<accession>E5A2S0</accession>
<evidence type="ECO:0000313" key="2">
    <source>
        <dbReference type="Proteomes" id="UP000002668"/>
    </source>
</evidence>
<dbReference type="EMBL" id="FP929132">
    <property type="protein sequence ID" value="CBX97866.1"/>
    <property type="molecule type" value="Genomic_DNA"/>
</dbReference>
<name>E5A2S0_LEPMJ</name>
<dbReference type="InParanoid" id="E5A2S0"/>
<sequence>MSFNCIGRATLFAEVGRDDIQSHTFIIQRSWSVLN</sequence>
<dbReference type="AlphaFoldDB" id="E5A2S0"/>
<gene>
    <name evidence="1" type="ORF">LEMA_uP092750.1</name>
</gene>
<reference evidence="2" key="1">
    <citation type="journal article" date="2011" name="Nat. Commun.">
        <title>Effector diversification within compartments of the Leptosphaeria maculans genome affected by Repeat-Induced Point mutations.</title>
        <authorList>
            <person name="Rouxel T."/>
            <person name="Grandaubert J."/>
            <person name="Hane J.K."/>
            <person name="Hoede C."/>
            <person name="van de Wouw A.P."/>
            <person name="Couloux A."/>
            <person name="Dominguez V."/>
            <person name="Anthouard V."/>
            <person name="Bally P."/>
            <person name="Bourras S."/>
            <person name="Cozijnsen A.J."/>
            <person name="Ciuffetti L.M."/>
            <person name="Degrave A."/>
            <person name="Dilmaghani A."/>
            <person name="Duret L."/>
            <person name="Fudal I."/>
            <person name="Goodwin S.B."/>
            <person name="Gout L."/>
            <person name="Glaser N."/>
            <person name="Linglin J."/>
            <person name="Kema G.H.J."/>
            <person name="Lapalu N."/>
            <person name="Lawrence C.B."/>
            <person name="May K."/>
            <person name="Meyer M."/>
            <person name="Ollivier B."/>
            <person name="Poulain J."/>
            <person name="Schoch C.L."/>
            <person name="Simon A."/>
            <person name="Spatafora J.W."/>
            <person name="Stachowiak A."/>
            <person name="Turgeon B.G."/>
            <person name="Tyler B.M."/>
            <person name="Vincent D."/>
            <person name="Weissenbach J."/>
            <person name="Amselem J."/>
            <person name="Quesneville H."/>
            <person name="Oliver R.P."/>
            <person name="Wincker P."/>
            <person name="Balesdent M.-H."/>
            <person name="Howlett B.J."/>
        </authorList>
    </citation>
    <scope>NUCLEOTIDE SEQUENCE [LARGE SCALE GENOMIC DNA]</scope>
    <source>
        <strain evidence="2">JN3 / isolate v23.1.3 / race Av1-4-5-6-7-8</strain>
    </source>
</reference>
<dbReference type="VEuPathDB" id="FungiDB:LEMA_uP092750.1"/>
<organism evidence="2">
    <name type="scientific">Leptosphaeria maculans (strain JN3 / isolate v23.1.3 / race Av1-4-5-6-7-8)</name>
    <name type="common">Blackleg fungus</name>
    <name type="synonym">Phoma lingam</name>
    <dbReference type="NCBI Taxonomy" id="985895"/>
    <lineage>
        <taxon>Eukaryota</taxon>
        <taxon>Fungi</taxon>
        <taxon>Dikarya</taxon>
        <taxon>Ascomycota</taxon>
        <taxon>Pezizomycotina</taxon>
        <taxon>Dothideomycetes</taxon>
        <taxon>Pleosporomycetidae</taxon>
        <taxon>Pleosporales</taxon>
        <taxon>Pleosporineae</taxon>
        <taxon>Leptosphaeriaceae</taxon>
        <taxon>Plenodomus</taxon>
        <taxon>Plenodomus lingam/Leptosphaeria maculans species complex</taxon>
    </lineage>
</organism>
<keyword evidence="2" id="KW-1185">Reference proteome</keyword>
<dbReference type="HOGENOM" id="CLU_3368650_0_0_1"/>
<dbReference type="Proteomes" id="UP000002668">
    <property type="component" value="Genome"/>
</dbReference>